<dbReference type="RefSeq" id="WP_199242723.1">
    <property type="nucleotide sequence ID" value="NZ_CP045503.2"/>
</dbReference>
<accession>A0ABX6VFV9</accession>
<dbReference type="Proteomes" id="UP000316416">
    <property type="component" value="Chromosome"/>
</dbReference>
<dbReference type="Pfam" id="PF14240">
    <property type="entry name" value="YHYH"/>
    <property type="match status" value="1"/>
</dbReference>
<gene>
    <name evidence="2" type="ORF">FM038_003065</name>
</gene>
<dbReference type="InterPro" id="IPR025924">
    <property type="entry name" value="YHYH_dom"/>
</dbReference>
<protein>
    <submittedName>
        <fullName evidence="2">YHYH protein</fullName>
    </submittedName>
</protein>
<evidence type="ECO:0000313" key="3">
    <source>
        <dbReference type="Proteomes" id="UP000316416"/>
    </source>
</evidence>
<evidence type="ECO:0000259" key="1">
    <source>
        <dbReference type="Pfam" id="PF14240"/>
    </source>
</evidence>
<name>A0ABX6VFV9_9GAMM</name>
<reference evidence="2" key="1">
    <citation type="submission" date="2021-07" db="EMBL/GenBank/DDBJ databases">
        <title>Shewanella sp. YLB-07 whole genome sequence.</title>
        <authorList>
            <person name="Yu L."/>
        </authorList>
    </citation>
    <scope>NUCLEOTIDE SEQUENCE</scope>
    <source>
        <strain evidence="2">YLB-08</strain>
    </source>
</reference>
<dbReference type="EMBL" id="CP045503">
    <property type="protein sequence ID" value="QPG60319.2"/>
    <property type="molecule type" value="Genomic_DNA"/>
</dbReference>
<evidence type="ECO:0000313" key="2">
    <source>
        <dbReference type="EMBL" id="QPG60319.2"/>
    </source>
</evidence>
<organism evidence="2 3">
    <name type="scientific">Shewanella eurypsychrophilus</name>
    <dbReference type="NCBI Taxonomy" id="2593656"/>
    <lineage>
        <taxon>Bacteria</taxon>
        <taxon>Pseudomonadati</taxon>
        <taxon>Pseudomonadota</taxon>
        <taxon>Gammaproteobacteria</taxon>
        <taxon>Alteromonadales</taxon>
        <taxon>Shewanellaceae</taxon>
        <taxon>Shewanella</taxon>
    </lineage>
</organism>
<keyword evidence="3" id="KW-1185">Reference proteome</keyword>
<feature type="domain" description="YHYH" evidence="1">
    <location>
        <begin position="53"/>
        <end position="269"/>
    </location>
</feature>
<sequence length="289" mass="30881">MTDIQRAIAFGGDISISMSAGDCIVQANDIPNHDFNDAEASFATNVSEQDSNYVLTSQPQQAQNSTALNLGVTNAVMLNGVVIDLLAAACYGVGNEPLGLEKIGCGQDQSDNPWRYDPMSALNNFGTDAHNAHVQPDGTYHYHGSPMAMYDLDCEATGEASPVIGFAADGFPVFGPCFQEPQSSLVRKAESSFVLKGDGTARQAVNGYTTPVAGVGGIVSNNYDGQFRGDYEFLSGQGDLDECNGMTIDGQYGYYITDSYPWVLNCYQGELDDSFSKMGPALTNLLHSH</sequence>
<proteinExistence type="predicted"/>